<protein>
    <recommendedName>
        <fullName evidence="3">CCHC-type domain-containing protein</fullName>
    </recommendedName>
</protein>
<dbReference type="PANTHER" id="PTHR31286">
    <property type="entry name" value="GLYCINE-RICH CELL WALL STRUCTURAL PROTEIN 1.8-LIKE"/>
    <property type="match status" value="1"/>
</dbReference>
<dbReference type="GO" id="GO:0003676">
    <property type="term" value="F:nucleic acid binding"/>
    <property type="evidence" value="ECO:0007669"/>
    <property type="project" value="InterPro"/>
</dbReference>
<reference evidence="4 5" key="1">
    <citation type="submission" date="2015-01" db="EMBL/GenBank/DDBJ databases">
        <title>Genome of allotetraploid Gossypium barbadense reveals genomic plasticity and fiber elongation in cotton evolution.</title>
        <authorList>
            <person name="Chen X."/>
            <person name="Liu X."/>
            <person name="Zhao B."/>
            <person name="Zheng H."/>
            <person name="Hu Y."/>
            <person name="Lu G."/>
            <person name="Yang C."/>
            <person name="Chen J."/>
            <person name="Shan C."/>
            <person name="Zhang L."/>
            <person name="Zhou Y."/>
            <person name="Wang L."/>
            <person name="Guo W."/>
            <person name="Bai Y."/>
            <person name="Ruan J."/>
            <person name="Shangguan X."/>
            <person name="Mao Y."/>
            <person name="Jiang J."/>
            <person name="Zhu Y."/>
            <person name="Lei J."/>
            <person name="Kang H."/>
            <person name="Chen S."/>
            <person name="He X."/>
            <person name="Wang R."/>
            <person name="Wang Y."/>
            <person name="Chen J."/>
            <person name="Wang L."/>
            <person name="Yu S."/>
            <person name="Wang B."/>
            <person name="Wei J."/>
            <person name="Song S."/>
            <person name="Lu X."/>
            <person name="Gao Z."/>
            <person name="Gu W."/>
            <person name="Deng X."/>
            <person name="Ma D."/>
            <person name="Wang S."/>
            <person name="Liang W."/>
            <person name="Fang L."/>
            <person name="Cai C."/>
            <person name="Zhu X."/>
            <person name="Zhou B."/>
            <person name="Zhang Y."/>
            <person name="Chen Z."/>
            <person name="Xu S."/>
            <person name="Zhu R."/>
            <person name="Wang S."/>
            <person name="Zhang T."/>
            <person name="Zhao G."/>
        </authorList>
    </citation>
    <scope>NUCLEOTIDE SEQUENCE [LARGE SCALE GENOMIC DNA]</scope>
    <source>
        <strain evidence="5">cv. Xinhai21</strain>
        <tissue evidence="4">Leaf</tissue>
    </source>
</reference>
<dbReference type="EMBL" id="KZ662720">
    <property type="protein sequence ID" value="PPS20031.1"/>
    <property type="molecule type" value="Genomic_DNA"/>
</dbReference>
<feature type="domain" description="CCHC-type" evidence="3">
    <location>
        <begin position="113"/>
        <end position="126"/>
    </location>
</feature>
<evidence type="ECO:0000259" key="3">
    <source>
        <dbReference type="PROSITE" id="PS50158"/>
    </source>
</evidence>
<keyword evidence="1" id="KW-0863">Zinc-finger</keyword>
<dbReference type="InterPro" id="IPR040256">
    <property type="entry name" value="At4g02000-like"/>
</dbReference>
<dbReference type="Pfam" id="PF14392">
    <property type="entry name" value="zf-CCHC_4"/>
    <property type="match status" value="1"/>
</dbReference>
<evidence type="ECO:0000313" key="4">
    <source>
        <dbReference type="EMBL" id="PPS20031.1"/>
    </source>
</evidence>
<gene>
    <name evidence="4" type="ORF">GOBAR_AA00546</name>
</gene>
<feature type="region of interest" description="Disordered" evidence="2">
    <location>
        <begin position="367"/>
        <end position="399"/>
    </location>
</feature>
<feature type="compositionally biased region" description="Basic and acidic residues" evidence="2">
    <location>
        <begin position="141"/>
        <end position="162"/>
    </location>
</feature>
<dbReference type="PANTHER" id="PTHR31286:SF173">
    <property type="entry name" value="DUF4283 DOMAIN-CONTAINING PROTEIN"/>
    <property type="match status" value="1"/>
</dbReference>
<sequence>MALSEGLWIIFGQYLTVQPWTISFDPSQAYPSIVKAWIRFHGLLGYLYNHKIITEIGGMVGKVVKLDMKTDSRARGRFARMSVYVDLDKPLVSQILINGRKQNVEYEYLSIICFNCGRYGHVEKSCTFKNSGVTGENNFTPHEESPEIQKMTRDSSGKKDENYGPWMIVERKSRRKFRENAQTPSANQETGKEGSRFRILNNRESHKNVNKGDLFDSRRNKGKEIINGNYTRNDVGSFQNGRIDLGKKNNNNGQVKGVGRFINNGPSTNEESGPISGSSLNYNRTKEILSDFKKQTSFLSLGDISDAQPKLLWTSLDRSSPIAMVDERPPSTIEMGLLVADNTRSVQGVAVGSLDSGRHTAVVFHETSNPNKSTTHPNSSKRLIPVSTSGSGKGFDTRRKGISKKCNKALHGNNTRFTFTGSQRVSLKESMKQIAEILSAFSNTNLDSVLPNELDEQNEGSFLLGQ</sequence>
<name>A0A2P5YWR7_GOSBA</name>
<feature type="compositionally biased region" description="Polar residues" evidence="2">
    <location>
        <begin position="180"/>
        <end position="189"/>
    </location>
</feature>
<dbReference type="AlphaFoldDB" id="A0A2P5YWR7"/>
<proteinExistence type="predicted"/>
<feature type="compositionally biased region" description="Polar residues" evidence="2">
    <location>
        <begin position="367"/>
        <end position="390"/>
    </location>
</feature>
<feature type="region of interest" description="Disordered" evidence="2">
    <location>
        <begin position="174"/>
        <end position="200"/>
    </location>
</feature>
<dbReference type="OrthoDB" id="1926761at2759"/>
<dbReference type="Proteomes" id="UP000239757">
    <property type="component" value="Unassembled WGS sequence"/>
</dbReference>
<keyword evidence="1" id="KW-0862">Zinc</keyword>
<evidence type="ECO:0000256" key="2">
    <source>
        <dbReference type="SAM" id="MobiDB-lite"/>
    </source>
</evidence>
<evidence type="ECO:0000256" key="1">
    <source>
        <dbReference type="PROSITE-ProRule" id="PRU00047"/>
    </source>
</evidence>
<feature type="region of interest" description="Disordered" evidence="2">
    <location>
        <begin position="137"/>
        <end position="162"/>
    </location>
</feature>
<dbReference type="InterPro" id="IPR025836">
    <property type="entry name" value="Zn_knuckle_CX2CX4HX4C"/>
</dbReference>
<keyword evidence="1" id="KW-0479">Metal-binding</keyword>
<dbReference type="InterPro" id="IPR001878">
    <property type="entry name" value="Znf_CCHC"/>
</dbReference>
<feature type="compositionally biased region" description="Basic and acidic residues" evidence="2">
    <location>
        <begin position="190"/>
        <end position="200"/>
    </location>
</feature>
<dbReference type="PROSITE" id="PS50158">
    <property type="entry name" value="ZF_CCHC"/>
    <property type="match status" value="1"/>
</dbReference>
<evidence type="ECO:0000313" key="5">
    <source>
        <dbReference type="Proteomes" id="UP000239757"/>
    </source>
</evidence>
<organism evidence="4 5">
    <name type="scientific">Gossypium barbadense</name>
    <name type="common">Sea Island cotton</name>
    <name type="synonym">Hibiscus barbadensis</name>
    <dbReference type="NCBI Taxonomy" id="3634"/>
    <lineage>
        <taxon>Eukaryota</taxon>
        <taxon>Viridiplantae</taxon>
        <taxon>Streptophyta</taxon>
        <taxon>Embryophyta</taxon>
        <taxon>Tracheophyta</taxon>
        <taxon>Spermatophyta</taxon>
        <taxon>Magnoliopsida</taxon>
        <taxon>eudicotyledons</taxon>
        <taxon>Gunneridae</taxon>
        <taxon>Pentapetalae</taxon>
        <taxon>rosids</taxon>
        <taxon>malvids</taxon>
        <taxon>Malvales</taxon>
        <taxon>Malvaceae</taxon>
        <taxon>Malvoideae</taxon>
        <taxon>Gossypium</taxon>
    </lineage>
</organism>
<dbReference type="GO" id="GO:0008270">
    <property type="term" value="F:zinc ion binding"/>
    <property type="evidence" value="ECO:0007669"/>
    <property type="project" value="UniProtKB-KW"/>
</dbReference>
<accession>A0A2P5YWR7</accession>